<proteinExistence type="predicted"/>
<name>A0A2P2BY66_9ZZZZ</name>
<evidence type="ECO:0000259" key="1">
    <source>
        <dbReference type="Pfam" id="PF12728"/>
    </source>
</evidence>
<feature type="domain" description="Helix-turn-helix" evidence="1">
    <location>
        <begin position="17"/>
        <end position="60"/>
    </location>
</feature>
<dbReference type="InterPro" id="IPR041657">
    <property type="entry name" value="HTH_17"/>
</dbReference>
<dbReference type="InterPro" id="IPR009061">
    <property type="entry name" value="DNA-bd_dom_put_sf"/>
</dbReference>
<organism evidence="2">
    <name type="scientific">metagenome</name>
    <dbReference type="NCBI Taxonomy" id="256318"/>
    <lineage>
        <taxon>unclassified sequences</taxon>
        <taxon>metagenomes</taxon>
    </lineage>
</organism>
<dbReference type="NCBIfam" id="TIGR01764">
    <property type="entry name" value="excise"/>
    <property type="match status" value="1"/>
</dbReference>
<dbReference type="AlphaFoldDB" id="A0A2P2BY66"/>
<dbReference type="InterPro" id="IPR010093">
    <property type="entry name" value="SinI_DNA-bd"/>
</dbReference>
<dbReference type="Pfam" id="PF12728">
    <property type="entry name" value="HTH_17"/>
    <property type="match status" value="1"/>
</dbReference>
<protein>
    <submittedName>
        <fullName evidence="2">DNA binding domain-containing protein</fullName>
    </submittedName>
</protein>
<gene>
    <name evidence="2" type="ORF">NOCA2210013</name>
</gene>
<dbReference type="GO" id="GO:0003677">
    <property type="term" value="F:DNA binding"/>
    <property type="evidence" value="ECO:0007669"/>
    <property type="project" value="InterPro"/>
</dbReference>
<dbReference type="EMBL" id="CZKA01000014">
    <property type="protein sequence ID" value="CUR54663.1"/>
    <property type="molecule type" value="Genomic_DNA"/>
</dbReference>
<evidence type="ECO:0000313" key="2">
    <source>
        <dbReference type="EMBL" id="CUR54663.1"/>
    </source>
</evidence>
<reference evidence="2" key="1">
    <citation type="submission" date="2015-08" db="EMBL/GenBank/DDBJ databases">
        <authorList>
            <person name="Babu N.S."/>
            <person name="Beckwith C.J."/>
            <person name="Beseler K.G."/>
            <person name="Brison A."/>
            <person name="Carone J.V."/>
            <person name="Caskin T.P."/>
            <person name="Diamond M."/>
            <person name="Durham M.E."/>
            <person name="Foxe J.M."/>
            <person name="Go M."/>
            <person name="Henderson B.A."/>
            <person name="Jones I.B."/>
            <person name="McGettigan J.A."/>
            <person name="Micheletti S.J."/>
            <person name="Nasrallah M.E."/>
            <person name="Ortiz D."/>
            <person name="Piller C.R."/>
            <person name="Privatt S.R."/>
            <person name="Schneider S.L."/>
            <person name="Sharp S."/>
            <person name="Smith T.C."/>
            <person name="Stanton J.D."/>
            <person name="Ullery H.E."/>
            <person name="Wilson R.J."/>
            <person name="Serrano M.G."/>
            <person name="Buck G."/>
            <person name="Lee V."/>
            <person name="Wang Y."/>
            <person name="Carvalho R."/>
            <person name="Voegtly L."/>
            <person name="Shi R."/>
            <person name="Duckworth R."/>
            <person name="Johnson A."/>
            <person name="Loviza R."/>
            <person name="Walstead R."/>
            <person name="Shah Z."/>
            <person name="Kiflezghi M."/>
            <person name="Wade K."/>
            <person name="Ball S.L."/>
            <person name="Bradley K.W."/>
            <person name="Asai D.J."/>
            <person name="Bowman C.A."/>
            <person name="Russell D.A."/>
            <person name="Pope W.H."/>
            <person name="Jacobs-Sera D."/>
            <person name="Hendrix R.W."/>
            <person name="Hatfull G.F."/>
        </authorList>
    </citation>
    <scope>NUCLEOTIDE SEQUENCE</scope>
</reference>
<accession>A0A2P2BY66</accession>
<dbReference type="SUPFAM" id="SSF46955">
    <property type="entry name" value="Putative DNA-binding domain"/>
    <property type="match status" value="1"/>
</dbReference>
<sequence>MPATLTTAPRRLVSQHEAAAYLGVTDRTIRNYISRGELRAYRLAGRLVRLDQSELDAMLRPIPTAGRGRHV</sequence>